<gene>
    <name evidence="2" type="ORF">FH607_024900</name>
</gene>
<dbReference type="InterPro" id="IPR045794">
    <property type="entry name" value="Trypco1"/>
</dbReference>
<comment type="caution">
    <text evidence="2">The sequence shown here is derived from an EMBL/GenBank/DDBJ whole genome shotgun (WGS) entry which is preliminary data.</text>
</comment>
<keyword evidence="3" id="KW-1185">Reference proteome</keyword>
<evidence type="ECO:0000313" key="2">
    <source>
        <dbReference type="EMBL" id="KAB8161667.1"/>
    </source>
</evidence>
<dbReference type="Pfam" id="PF19493">
    <property type="entry name" value="Trypco1"/>
    <property type="match status" value="1"/>
</dbReference>
<dbReference type="Proteomes" id="UP000314251">
    <property type="component" value="Unassembled WGS sequence"/>
</dbReference>
<proteinExistence type="predicted"/>
<evidence type="ECO:0000313" key="3">
    <source>
        <dbReference type="Proteomes" id="UP000314251"/>
    </source>
</evidence>
<accession>A0A5N5ZYV0</accession>
<dbReference type="EMBL" id="VDLY02000018">
    <property type="protein sequence ID" value="KAB8161667.1"/>
    <property type="molecule type" value="Genomic_DNA"/>
</dbReference>
<organism evidence="2 3">
    <name type="scientific">Streptomyces mimosae</name>
    <dbReference type="NCBI Taxonomy" id="2586635"/>
    <lineage>
        <taxon>Bacteria</taxon>
        <taxon>Bacillati</taxon>
        <taxon>Actinomycetota</taxon>
        <taxon>Actinomycetes</taxon>
        <taxon>Kitasatosporales</taxon>
        <taxon>Streptomycetaceae</taxon>
        <taxon>Streptomyces</taxon>
    </lineage>
</organism>
<protein>
    <recommendedName>
        <fullName evidence="1">Trypsin-co-occurring domain-containing protein</fullName>
    </recommendedName>
</protein>
<feature type="domain" description="Trypsin-co-occurring" evidence="1">
    <location>
        <begin position="14"/>
        <end position="109"/>
    </location>
</feature>
<name>A0A5N5ZYV0_9ACTN</name>
<dbReference type="RefSeq" id="WP_139672980.1">
    <property type="nucleotide sequence ID" value="NZ_VDLY02000018.1"/>
</dbReference>
<evidence type="ECO:0000259" key="1">
    <source>
        <dbReference type="Pfam" id="PF19493"/>
    </source>
</evidence>
<reference evidence="2" key="1">
    <citation type="submission" date="2019-10" db="EMBL/GenBank/DDBJ databases">
        <title>Nonomuraea sp. nov., isolated from Phyllanthus amarus.</title>
        <authorList>
            <person name="Klykleung N."/>
            <person name="Tanasupawat S."/>
        </authorList>
    </citation>
    <scope>NUCLEOTIDE SEQUENCE [LARGE SCALE GENOMIC DNA]</scope>
    <source>
        <strain evidence="2">3MP-10</strain>
    </source>
</reference>
<dbReference type="OrthoDB" id="163090at2"/>
<dbReference type="AlphaFoldDB" id="A0A5N5ZYV0"/>
<sequence length="116" mass="12563">MRVVELSVTEGGTERVLVQVRESETDAEPGVVPVGRTGEPPVRRAARSLDTMVDVVRPIAERLVTRLSDMAQPPDEVSLDFGISLTAEADVLIASTSGEANFSVTLTWQGRQRDQS</sequence>
<dbReference type="NCBIfam" id="NF041216">
    <property type="entry name" value="CU044_2847_fam"/>
    <property type="match status" value="1"/>
</dbReference>